<organism evidence="1 2">
    <name type="scientific">Nyssa sinensis</name>
    <dbReference type="NCBI Taxonomy" id="561372"/>
    <lineage>
        <taxon>Eukaryota</taxon>
        <taxon>Viridiplantae</taxon>
        <taxon>Streptophyta</taxon>
        <taxon>Embryophyta</taxon>
        <taxon>Tracheophyta</taxon>
        <taxon>Spermatophyta</taxon>
        <taxon>Magnoliopsida</taxon>
        <taxon>eudicotyledons</taxon>
        <taxon>Gunneridae</taxon>
        <taxon>Pentapetalae</taxon>
        <taxon>asterids</taxon>
        <taxon>Cornales</taxon>
        <taxon>Nyssaceae</taxon>
        <taxon>Nyssa</taxon>
    </lineage>
</organism>
<protein>
    <submittedName>
        <fullName evidence="1">Uncharacterized protein</fullName>
    </submittedName>
</protein>
<accession>A0A5J5B8U5</accession>
<sequence length="99" mass="10886">MKVRLIQPLAMDLKKQVLAGFKPLKKKRVGAGEPTTLISAKKAVLADESSSKKTRSNTCSTRRAYPSSYCGLESLNVYVADHLECSTLSKARRGFSHND</sequence>
<reference evidence="1 2" key="1">
    <citation type="submission" date="2019-09" db="EMBL/GenBank/DDBJ databases">
        <title>A chromosome-level genome assembly of the Chinese tupelo Nyssa sinensis.</title>
        <authorList>
            <person name="Yang X."/>
            <person name="Kang M."/>
            <person name="Yang Y."/>
            <person name="Xiong H."/>
            <person name="Wang M."/>
            <person name="Zhang Z."/>
            <person name="Wang Z."/>
            <person name="Wu H."/>
            <person name="Ma T."/>
            <person name="Liu J."/>
            <person name="Xi Z."/>
        </authorList>
    </citation>
    <scope>NUCLEOTIDE SEQUENCE [LARGE SCALE GENOMIC DNA]</scope>
    <source>
        <strain evidence="1">J267</strain>
        <tissue evidence="1">Leaf</tissue>
    </source>
</reference>
<dbReference type="Proteomes" id="UP000325577">
    <property type="component" value="Linkage Group LG14"/>
</dbReference>
<proteinExistence type="predicted"/>
<name>A0A5J5B8U5_9ASTE</name>
<gene>
    <name evidence="1" type="ORF">F0562_025700</name>
</gene>
<dbReference type="AlphaFoldDB" id="A0A5J5B8U5"/>
<keyword evidence="2" id="KW-1185">Reference proteome</keyword>
<evidence type="ECO:0000313" key="1">
    <source>
        <dbReference type="EMBL" id="KAA8539008.1"/>
    </source>
</evidence>
<evidence type="ECO:0000313" key="2">
    <source>
        <dbReference type="Proteomes" id="UP000325577"/>
    </source>
</evidence>
<dbReference type="EMBL" id="CM018037">
    <property type="protein sequence ID" value="KAA8539008.1"/>
    <property type="molecule type" value="Genomic_DNA"/>
</dbReference>